<gene>
    <name evidence="1" type="primary">GLEAN_16008</name>
    <name evidence="1" type="ORF">TcasGA2_TC016008</name>
</gene>
<proteinExistence type="predicted"/>
<dbReference type="PhylomeDB" id="D7ELB8"/>
<organism evidence="1 2">
    <name type="scientific">Tribolium castaneum</name>
    <name type="common">Red flour beetle</name>
    <dbReference type="NCBI Taxonomy" id="7070"/>
    <lineage>
        <taxon>Eukaryota</taxon>
        <taxon>Metazoa</taxon>
        <taxon>Ecdysozoa</taxon>
        <taxon>Arthropoda</taxon>
        <taxon>Hexapoda</taxon>
        <taxon>Insecta</taxon>
        <taxon>Pterygota</taxon>
        <taxon>Neoptera</taxon>
        <taxon>Endopterygota</taxon>
        <taxon>Coleoptera</taxon>
        <taxon>Polyphaga</taxon>
        <taxon>Cucujiformia</taxon>
        <taxon>Tenebrionidae</taxon>
        <taxon>Tenebrionidae incertae sedis</taxon>
        <taxon>Tribolium</taxon>
    </lineage>
</organism>
<protein>
    <submittedName>
        <fullName evidence="1">Uncharacterized protein</fullName>
    </submittedName>
</protein>
<dbReference type="AlphaFoldDB" id="D7ELB8"/>
<dbReference type="HOGENOM" id="CLU_1429773_0_0_1"/>
<evidence type="ECO:0000313" key="1">
    <source>
        <dbReference type="EMBL" id="EFA11984.1"/>
    </source>
</evidence>
<sequence>MKDENNGKIMLEFIDLRSKMYSFRVHELNNIEDKKTIKKAKGVKTSGLKFIKFEDYFNSPRTKNIVVLERGQKVTKTNKTKTESSKTHANMKLYSHNCESSLLSRPGRGFSAVSLYPTRMRGLCPKPAANAKISLHTILHNFNFKGTLTSQSSNFNFTSISTGAHSPSPNTQLNTIATTITSLKLKRHNA</sequence>
<evidence type="ECO:0000313" key="2">
    <source>
        <dbReference type="Proteomes" id="UP000007266"/>
    </source>
</evidence>
<reference evidence="1 2" key="2">
    <citation type="journal article" date="2010" name="Nucleic Acids Res.">
        <title>BeetleBase in 2010: revisions to provide comprehensive genomic information for Tribolium castaneum.</title>
        <authorList>
            <person name="Kim H.S."/>
            <person name="Murphy T."/>
            <person name="Xia J."/>
            <person name="Caragea D."/>
            <person name="Park Y."/>
            <person name="Beeman R.W."/>
            <person name="Lorenzen M.D."/>
            <person name="Butcher S."/>
            <person name="Manak J.R."/>
            <person name="Brown S.J."/>
        </authorList>
    </citation>
    <scope>NUCLEOTIDE SEQUENCE [LARGE SCALE GENOMIC DNA]</scope>
    <source>
        <strain evidence="1 2">Georgia GA2</strain>
    </source>
</reference>
<dbReference type="EMBL" id="KQ971517">
    <property type="protein sequence ID" value="EFA11984.1"/>
    <property type="molecule type" value="Genomic_DNA"/>
</dbReference>
<reference evidence="1 2" key="1">
    <citation type="journal article" date="2008" name="Nature">
        <title>The genome of the model beetle and pest Tribolium castaneum.</title>
        <authorList>
            <consortium name="Tribolium Genome Sequencing Consortium"/>
            <person name="Richards S."/>
            <person name="Gibbs R.A."/>
            <person name="Weinstock G.M."/>
            <person name="Brown S.J."/>
            <person name="Denell R."/>
            <person name="Beeman R.W."/>
            <person name="Gibbs R."/>
            <person name="Beeman R.W."/>
            <person name="Brown S.J."/>
            <person name="Bucher G."/>
            <person name="Friedrich M."/>
            <person name="Grimmelikhuijzen C.J."/>
            <person name="Klingler M."/>
            <person name="Lorenzen M."/>
            <person name="Richards S."/>
            <person name="Roth S."/>
            <person name="Schroder R."/>
            <person name="Tautz D."/>
            <person name="Zdobnov E.M."/>
            <person name="Muzny D."/>
            <person name="Gibbs R.A."/>
            <person name="Weinstock G.M."/>
            <person name="Attaway T."/>
            <person name="Bell S."/>
            <person name="Buhay C.J."/>
            <person name="Chandrabose M.N."/>
            <person name="Chavez D."/>
            <person name="Clerk-Blankenburg K.P."/>
            <person name="Cree A."/>
            <person name="Dao M."/>
            <person name="Davis C."/>
            <person name="Chacko J."/>
            <person name="Dinh H."/>
            <person name="Dugan-Rocha S."/>
            <person name="Fowler G."/>
            <person name="Garner T.T."/>
            <person name="Garnes J."/>
            <person name="Gnirke A."/>
            <person name="Hawes A."/>
            <person name="Hernandez J."/>
            <person name="Hines S."/>
            <person name="Holder M."/>
            <person name="Hume J."/>
            <person name="Jhangiani S.N."/>
            <person name="Joshi V."/>
            <person name="Khan Z.M."/>
            <person name="Jackson L."/>
            <person name="Kovar C."/>
            <person name="Kowis A."/>
            <person name="Lee S."/>
            <person name="Lewis L.R."/>
            <person name="Margolis J."/>
            <person name="Morgan M."/>
            <person name="Nazareth L.V."/>
            <person name="Nguyen N."/>
            <person name="Okwuonu G."/>
            <person name="Parker D."/>
            <person name="Richards S."/>
            <person name="Ruiz S.J."/>
            <person name="Santibanez J."/>
            <person name="Savard J."/>
            <person name="Scherer S.E."/>
            <person name="Schneider B."/>
            <person name="Sodergren E."/>
            <person name="Tautz D."/>
            <person name="Vattahil S."/>
            <person name="Villasana D."/>
            <person name="White C.S."/>
            <person name="Wright R."/>
            <person name="Park Y."/>
            <person name="Beeman R.W."/>
            <person name="Lord J."/>
            <person name="Oppert B."/>
            <person name="Lorenzen M."/>
            <person name="Brown S."/>
            <person name="Wang L."/>
            <person name="Savard J."/>
            <person name="Tautz D."/>
            <person name="Richards S."/>
            <person name="Weinstock G."/>
            <person name="Gibbs R.A."/>
            <person name="Liu Y."/>
            <person name="Worley K."/>
            <person name="Weinstock G."/>
            <person name="Elsik C.G."/>
            <person name="Reese J.T."/>
            <person name="Elhaik E."/>
            <person name="Landan G."/>
            <person name="Graur D."/>
            <person name="Arensburger P."/>
            <person name="Atkinson P."/>
            <person name="Beeman R.W."/>
            <person name="Beidler J."/>
            <person name="Brown S.J."/>
            <person name="Demuth J.P."/>
            <person name="Drury D.W."/>
            <person name="Du Y.Z."/>
            <person name="Fujiwara H."/>
            <person name="Lorenzen M."/>
            <person name="Maselli V."/>
            <person name="Osanai M."/>
            <person name="Park Y."/>
            <person name="Robertson H.M."/>
            <person name="Tu Z."/>
            <person name="Wang J.J."/>
            <person name="Wang S."/>
            <person name="Richards S."/>
            <person name="Song H."/>
            <person name="Zhang L."/>
            <person name="Sodergren E."/>
            <person name="Werner D."/>
            <person name="Stanke M."/>
            <person name="Morgenstern B."/>
            <person name="Solovyev V."/>
            <person name="Kosarev P."/>
            <person name="Brown G."/>
            <person name="Chen H.C."/>
            <person name="Ermolaeva O."/>
            <person name="Hlavina W."/>
            <person name="Kapustin Y."/>
            <person name="Kiryutin B."/>
            <person name="Kitts P."/>
            <person name="Maglott D."/>
            <person name="Pruitt K."/>
            <person name="Sapojnikov V."/>
            <person name="Souvorov A."/>
            <person name="Mackey A.J."/>
            <person name="Waterhouse R.M."/>
            <person name="Wyder S."/>
            <person name="Zdobnov E.M."/>
            <person name="Zdobnov E.M."/>
            <person name="Wyder S."/>
            <person name="Kriventseva E.V."/>
            <person name="Kadowaki T."/>
            <person name="Bork P."/>
            <person name="Aranda M."/>
            <person name="Bao R."/>
            <person name="Beermann A."/>
            <person name="Berns N."/>
            <person name="Bolognesi R."/>
            <person name="Bonneton F."/>
            <person name="Bopp D."/>
            <person name="Brown S.J."/>
            <person name="Bucher G."/>
            <person name="Butts T."/>
            <person name="Chaumot A."/>
            <person name="Denell R.E."/>
            <person name="Ferrier D.E."/>
            <person name="Friedrich M."/>
            <person name="Gordon C.M."/>
            <person name="Jindra M."/>
            <person name="Klingler M."/>
            <person name="Lan Q."/>
            <person name="Lattorff H.M."/>
            <person name="Laudet V."/>
            <person name="von Levetsow C."/>
            <person name="Liu Z."/>
            <person name="Lutz R."/>
            <person name="Lynch J.A."/>
            <person name="da Fonseca R.N."/>
            <person name="Posnien N."/>
            <person name="Reuter R."/>
            <person name="Roth S."/>
            <person name="Savard J."/>
            <person name="Schinko J.B."/>
            <person name="Schmitt C."/>
            <person name="Schoppmeier M."/>
            <person name="Schroder R."/>
            <person name="Shippy T.D."/>
            <person name="Simonnet F."/>
            <person name="Marques-Souza H."/>
            <person name="Tautz D."/>
            <person name="Tomoyasu Y."/>
            <person name="Trauner J."/>
            <person name="Van der Zee M."/>
            <person name="Vervoort M."/>
            <person name="Wittkopp N."/>
            <person name="Wimmer E.A."/>
            <person name="Yang X."/>
            <person name="Jones A.K."/>
            <person name="Sattelle D.B."/>
            <person name="Ebert P.R."/>
            <person name="Nelson D."/>
            <person name="Scott J.G."/>
            <person name="Beeman R.W."/>
            <person name="Muthukrishnan S."/>
            <person name="Kramer K.J."/>
            <person name="Arakane Y."/>
            <person name="Beeman R.W."/>
            <person name="Zhu Q."/>
            <person name="Hogenkamp D."/>
            <person name="Dixit R."/>
            <person name="Oppert B."/>
            <person name="Jiang H."/>
            <person name="Zou Z."/>
            <person name="Marshall J."/>
            <person name="Elpidina E."/>
            <person name="Vinokurov K."/>
            <person name="Oppert C."/>
            <person name="Zou Z."/>
            <person name="Evans J."/>
            <person name="Lu Z."/>
            <person name="Zhao P."/>
            <person name="Sumathipala N."/>
            <person name="Altincicek B."/>
            <person name="Vilcinskas A."/>
            <person name="Williams M."/>
            <person name="Hultmark D."/>
            <person name="Hetru C."/>
            <person name="Jiang H."/>
            <person name="Grimmelikhuijzen C.J."/>
            <person name="Hauser F."/>
            <person name="Cazzamali G."/>
            <person name="Williamson M."/>
            <person name="Park Y."/>
            <person name="Li B."/>
            <person name="Tanaka Y."/>
            <person name="Predel R."/>
            <person name="Neupert S."/>
            <person name="Schachtner J."/>
            <person name="Verleyen P."/>
            <person name="Raible F."/>
            <person name="Bork P."/>
            <person name="Friedrich M."/>
            <person name="Walden K.K."/>
            <person name="Robertson H.M."/>
            <person name="Angeli S."/>
            <person name="Foret S."/>
            <person name="Bucher G."/>
            <person name="Schuetz S."/>
            <person name="Maleszka R."/>
            <person name="Wimmer E.A."/>
            <person name="Beeman R.W."/>
            <person name="Lorenzen M."/>
            <person name="Tomoyasu Y."/>
            <person name="Miller S.C."/>
            <person name="Grossmann D."/>
            <person name="Bucher G."/>
        </authorList>
    </citation>
    <scope>NUCLEOTIDE SEQUENCE [LARGE SCALE GENOMIC DNA]</scope>
    <source>
        <strain evidence="1 2">Georgia GA2</strain>
    </source>
</reference>
<accession>D7ELB8</accession>
<dbReference type="Proteomes" id="UP000007266">
    <property type="component" value="Unassembled WGS sequence"/>
</dbReference>
<dbReference type="InParanoid" id="D7ELB8"/>
<name>D7ELB8_TRICA</name>
<keyword evidence="2" id="KW-1185">Reference proteome</keyword>